<feature type="transmembrane region" description="Helical" evidence="11">
    <location>
        <begin position="229"/>
        <end position="250"/>
    </location>
</feature>
<evidence type="ECO:0000256" key="7">
    <source>
        <dbReference type="ARBA" id="ARBA00022692"/>
    </source>
</evidence>
<evidence type="ECO:0000313" key="14">
    <source>
        <dbReference type="Proteomes" id="UP000069241"/>
    </source>
</evidence>
<dbReference type="FunFam" id="1.10.3720.10:FF:000033">
    <property type="entry name" value="Polar amino acid ABC transporter permease"/>
    <property type="match status" value="1"/>
</dbReference>
<keyword evidence="6" id="KW-1003">Cell membrane</keyword>
<dbReference type="CDD" id="cd06261">
    <property type="entry name" value="TM_PBP2"/>
    <property type="match status" value="1"/>
</dbReference>
<evidence type="ECO:0000256" key="4">
    <source>
        <dbReference type="ARBA" id="ARBA00016506"/>
    </source>
</evidence>
<feature type="transmembrane region" description="Helical" evidence="11">
    <location>
        <begin position="31"/>
        <end position="53"/>
    </location>
</feature>
<keyword evidence="14" id="KW-1185">Reference proteome</keyword>
<feature type="domain" description="ABC transmembrane type-1" evidence="12">
    <location>
        <begin position="67"/>
        <end position="254"/>
    </location>
</feature>
<dbReference type="GO" id="GO:0006865">
    <property type="term" value="P:amino acid transport"/>
    <property type="evidence" value="ECO:0007669"/>
    <property type="project" value="UniProtKB-KW"/>
</dbReference>
<dbReference type="PANTHER" id="PTHR30614:SF20">
    <property type="entry name" value="GLUTAMINE TRANSPORT SYSTEM PERMEASE PROTEIN GLNP"/>
    <property type="match status" value="1"/>
</dbReference>
<evidence type="ECO:0000256" key="2">
    <source>
        <dbReference type="ARBA" id="ARBA00004429"/>
    </source>
</evidence>
<feature type="transmembrane region" description="Helical" evidence="11">
    <location>
        <begin position="99"/>
        <end position="123"/>
    </location>
</feature>
<evidence type="ECO:0000256" key="1">
    <source>
        <dbReference type="ARBA" id="ARBA00003159"/>
    </source>
</evidence>
<evidence type="ECO:0000256" key="5">
    <source>
        <dbReference type="ARBA" id="ARBA00022448"/>
    </source>
</evidence>
<proteinExistence type="inferred from homology"/>
<evidence type="ECO:0000313" key="13">
    <source>
        <dbReference type="EMBL" id="AMD90539.1"/>
    </source>
</evidence>
<evidence type="ECO:0000256" key="10">
    <source>
        <dbReference type="ARBA" id="ARBA00023136"/>
    </source>
</evidence>
<dbReference type="RefSeq" id="WP_008681758.1">
    <property type="nucleotide sequence ID" value="NZ_CP014229.1"/>
</dbReference>
<dbReference type="EMBL" id="CP014229">
    <property type="protein sequence ID" value="AMD90539.1"/>
    <property type="molecule type" value="Genomic_DNA"/>
</dbReference>
<name>A0A0X8JKN3_9BACT</name>
<gene>
    <name evidence="13" type="ORF">AXF13_10640</name>
</gene>
<comment type="subcellular location">
    <subcellularLocation>
        <location evidence="2">Cell inner membrane</location>
        <topology evidence="2">Multi-pass membrane protein</topology>
    </subcellularLocation>
    <subcellularLocation>
        <location evidence="11">Cell membrane</location>
        <topology evidence="11">Multi-pass membrane protein</topology>
    </subcellularLocation>
</comment>
<dbReference type="InterPro" id="IPR035906">
    <property type="entry name" value="MetI-like_sf"/>
</dbReference>
<accession>A0A0X8JKN3</accession>
<feature type="transmembrane region" description="Helical" evidence="11">
    <location>
        <begin position="59"/>
        <end position="87"/>
    </location>
</feature>
<sequence length="267" mass="29597">MPEPNDTHSKGNIVMVTDGASIPDPREWRLINAWSIALVGAVCALFALCLLWPDPYLRILLYLPDGVVVTFKITVMSICCAVPLGLLTGLGRISRNRAINLLASTYVEVIRGIPLLVQLFYIYYALSRFFQISGITSAVIAISVCYGAYMGEVFRAGIMAISKGQSEAARSLGFNRFQTMFYVVLPQAWRTILPPVGNECIAMLKDTSLVSIMAVPDIMQRARSFVGTTYLYFETYTVIALIYLIITLALSKAVSIMESRLNYYDGK</sequence>
<organism evidence="13 14">
    <name type="scientific">Desulfovibrio fairfieldensis</name>
    <dbReference type="NCBI Taxonomy" id="44742"/>
    <lineage>
        <taxon>Bacteria</taxon>
        <taxon>Pseudomonadati</taxon>
        <taxon>Thermodesulfobacteriota</taxon>
        <taxon>Desulfovibrionia</taxon>
        <taxon>Desulfovibrionales</taxon>
        <taxon>Desulfovibrionaceae</taxon>
        <taxon>Desulfovibrio</taxon>
    </lineage>
</organism>
<keyword evidence="5 11" id="KW-0813">Transport</keyword>
<keyword evidence="8" id="KW-0029">Amino-acid transport</keyword>
<dbReference type="SUPFAM" id="SSF161098">
    <property type="entry name" value="MetI-like"/>
    <property type="match status" value="1"/>
</dbReference>
<comment type="function">
    <text evidence="1">Part of the binding-protein-dependent transport system for glutamine; probably responsible for the translocation of the substrate across the membrane.</text>
</comment>
<dbReference type="PROSITE" id="PS50928">
    <property type="entry name" value="ABC_TM1"/>
    <property type="match status" value="1"/>
</dbReference>
<dbReference type="GO" id="GO:0043190">
    <property type="term" value="C:ATP-binding cassette (ABC) transporter complex"/>
    <property type="evidence" value="ECO:0007669"/>
    <property type="project" value="InterPro"/>
</dbReference>
<evidence type="ECO:0000256" key="11">
    <source>
        <dbReference type="RuleBase" id="RU363032"/>
    </source>
</evidence>
<evidence type="ECO:0000256" key="3">
    <source>
        <dbReference type="ARBA" id="ARBA00010072"/>
    </source>
</evidence>
<feature type="transmembrane region" description="Helical" evidence="11">
    <location>
        <begin position="129"/>
        <end position="149"/>
    </location>
</feature>
<keyword evidence="10 11" id="KW-0472">Membrane</keyword>
<keyword evidence="9 11" id="KW-1133">Transmembrane helix</keyword>
<evidence type="ECO:0000259" key="12">
    <source>
        <dbReference type="PROSITE" id="PS50928"/>
    </source>
</evidence>
<keyword evidence="7 11" id="KW-0812">Transmembrane</keyword>
<dbReference type="InterPro" id="IPR010065">
    <property type="entry name" value="AA_ABC_transptr_permease_3TM"/>
</dbReference>
<dbReference type="NCBIfam" id="TIGR01726">
    <property type="entry name" value="HEQRo_perm_3TM"/>
    <property type="match status" value="1"/>
</dbReference>
<evidence type="ECO:0000256" key="9">
    <source>
        <dbReference type="ARBA" id="ARBA00022989"/>
    </source>
</evidence>
<evidence type="ECO:0000256" key="6">
    <source>
        <dbReference type="ARBA" id="ARBA00022475"/>
    </source>
</evidence>
<evidence type="ECO:0000256" key="8">
    <source>
        <dbReference type="ARBA" id="ARBA00022970"/>
    </source>
</evidence>
<dbReference type="Proteomes" id="UP000069241">
    <property type="component" value="Chromosome"/>
</dbReference>
<dbReference type="InterPro" id="IPR043429">
    <property type="entry name" value="ArtM/GltK/GlnP/TcyL/YhdX-like"/>
</dbReference>
<comment type="similarity">
    <text evidence="3">Belongs to the binding-protein-dependent transport system permease family. HisMQ subfamily.</text>
</comment>
<dbReference type="InterPro" id="IPR000515">
    <property type="entry name" value="MetI-like"/>
</dbReference>
<dbReference type="PANTHER" id="PTHR30614">
    <property type="entry name" value="MEMBRANE COMPONENT OF AMINO ACID ABC TRANSPORTER"/>
    <property type="match status" value="1"/>
</dbReference>
<dbReference type="Gene3D" id="1.10.3720.10">
    <property type="entry name" value="MetI-like"/>
    <property type="match status" value="1"/>
</dbReference>
<dbReference type="GO" id="GO:0022857">
    <property type="term" value="F:transmembrane transporter activity"/>
    <property type="evidence" value="ECO:0007669"/>
    <property type="project" value="InterPro"/>
</dbReference>
<protein>
    <recommendedName>
        <fullName evidence="4">Putative glutamine transport system permease protein GlnP</fullName>
    </recommendedName>
</protein>
<dbReference type="AlphaFoldDB" id="A0A0X8JKN3"/>
<dbReference type="STRING" id="44742.AXF13_10640"/>
<dbReference type="KEGG" id="dfi:AXF13_10640"/>
<dbReference type="Pfam" id="PF00528">
    <property type="entry name" value="BPD_transp_1"/>
    <property type="match status" value="1"/>
</dbReference>
<reference evidence="14" key="1">
    <citation type="submission" date="2016-02" db="EMBL/GenBank/DDBJ databases">
        <authorList>
            <person name="Holder M.E."/>
            <person name="Ajami N.J."/>
            <person name="Petrosino J.F."/>
        </authorList>
    </citation>
    <scope>NUCLEOTIDE SEQUENCE [LARGE SCALE GENOMIC DNA]</scope>
    <source>
        <strain evidence="14">CCUG 45958</strain>
    </source>
</reference>